<dbReference type="Proteomes" id="UP001153678">
    <property type="component" value="Unassembled WGS sequence"/>
</dbReference>
<sequence>MLSEDILSKVRHNESRLGSNSAKKRKIKPFKGTEANECTNFYITPENTVKDLGQRLIDGHYIFIEGLRQSGKTTSIIATANYVQRKSNDNEFPVPNLEIYVVTFSVGLDINNGKNAFWKSVCKIFRARNRKQFSFDDTKECTADIFLSFFERGKSPPISFIIDEFSNLFGKNSAIIEEFVNTLQFLKNRLAYCVHSFALVGVGQFPIQTELTSSSIIIPAFFNEEEIEMLLSEYRNQYGLKLDIKRIAEDIFERTKGYKGFVGACCKAIETEVMVNENELLYDHWMRYSSTRLIKFIKELGTYRSIFRAIKQLSSKQTDIVGMVLRYGSYSYKCDYDDNELYQLFAEGIVISRTTNEIYIELECSSPILRSIMLSMIYGPEFDITSPPQAKDEIDVRWLLENTIENLAIQHIFVQQALNVDGNPSEYAFQAEFATVLKYLLSNVYPALQYRVIVEAKERDVNANKKNFDEHLVRANYYNNLHGCSMYMINLCTTNNKLTDNFGSEYPEVTLVHIIYDISKGMADIIYEDCRKSLTIKRSAWKV</sequence>
<feature type="non-terminal residue" evidence="1">
    <location>
        <position position="543"/>
    </location>
</feature>
<name>A0A9W4X1U7_9GLOM</name>
<dbReference type="Gene3D" id="3.40.50.300">
    <property type="entry name" value="P-loop containing nucleotide triphosphate hydrolases"/>
    <property type="match status" value="1"/>
</dbReference>
<comment type="caution">
    <text evidence="1">The sequence shown here is derived from an EMBL/GenBank/DDBJ whole genome shotgun (WGS) entry which is preliminary data.</text>
</comment>
<reference evidence="1" key="1">
    <citation type="submission" date="2022-08" db="EMBL/GenBank/DDBJ databases">
        <authorList>
            <person name="Kallberg Y."/>
            <person name="Tangrot J."/>
            <person name="Rosling A."/>
        </authorList>
    </citation>
    <scope>NUCLEOTIDE SEQUENCE</scope>
    <source>
        <strain evidence="1">Wild A</strain>
    </source>
</reference>
<keyword evidence="2" id="KW-1185">Reference proteome</keyword>
<dbReference type="EMBL" id="CAMKVN010005561">
    <property type="protein sequence ID" value="CAI2189037.1"/>
    <property type="molecule type" value="Genomic_DNA"/>
</dbReference>
<dbReference type="OrthoDB" id="2436415at2759"/>
<dbReference type="SUPFAM" id="SSF52540">
    <property type="entry name" value="P-loop containing nucleoside triphosphate hydrolases"/>
    <property type="match status" value="1"/>
</dbReference>
<dbReference type="InterPro" id="IPR027417">
    <property type="entry name" value="P-loop_NTPase"/>
</dbReference>
<evidence type="ECO:0000313" key="2">
    <source>
        <dbReference type="Proteomes" id="UP001153678"/>
    </source>
</evidence>
<evidence type="ECO:0000313" key="1">
    <source>
        <dbReference type="EMBL" id="CAI2189037.1"/>
    </source>
</evidence>
<organism evidence="1 2">
    <name type="scientific">Funneliformis geosporum</name>
    <dbReference type="NCBI Taxonomy" id="1117311"/>
    <lineage>
        <taxon>Eukaryota</taxon>
        <taxon>Fungi</taxon>
        <taxon>Fungi incertae sedis</taxon>
        <taxon>Mucoromycota</taxon>
        <taxon>Glomeromycotina</taxon>
        <taxon>Glomeromycetes</taxon>
        <taxon>Glomerales</taxon>
        <taxon>Glomeraceae</taxon>
        <taxon>Funneliformis</taxon>
    </lineage>
</organism>
<protein>
    <submittedName>
        <fullName evidence="1">12057_t:CDS:1</fullName>
    </submittedName>
</protein>
<accession>A0A9W4X1U7</accession>
<proteinExistence type="predicted"/>
<dbReference type="AlphaFoldDB" id="A0A9W4X1U7"/>
<gene>
    <name evidence="1" type="ORF">FWILDA_LOCUS13881</name>
</gene>